<dbReference type="Proteomes" id="UP000192790">
    <property type="component" value="Unassembled WGS sequence"/>
</dbReference>
<evidence type="ECO:0000313" key="1">
    <source>
        <dbReference type="EMBL" id="SMC72826.1"/>
    </source>
</evidence>
<dbReference type="AlphaFoldDB" id="A0A1W2BIV9"/>
<proteinExistence type="predicted"/>
<keyword evidence="2" id="KW-1185">Reference proteome</keyword>
<dbReference type="EMBL" id="FWXW01000005">
    <property type="protein sequence ID" value="SMC72826.1"/>
    <property type="molecule type" value="Genomic_DNA"/>
</dbReference>
<protein>
    <submittedName>
        <fullName evidence="1">Uncharacterized protein</fullName>
    </submittedName>
</protein>
<sequence>MGRLFGRGCGGPVLGGGRFRGCCCGRCACCGGLRVCGFVCGGRSRAGRSFAARLWGCCSAGAGSGFGAGCGFGAVCFFVGLTLRWRCCAFRGFFICRGVFCCVLGFCGCELHGFGRSAWGLLRFFGAYLGWVRGRSVRFRSGAWSWRVRGPGPRGGGCGFEACLPWGAGFCAGACCGCFRLGFFCPVSVLWRCVVAGAWRSVRGLGGGRGCGRLLAFCWCLFLKNPRENVWRMVCCAFFGLCGGGFGWEVRWCASWGWRFRFVWCRTG</sequence>
<organism evidence="1 2">
    <name type="scientific">Papillibacter cinnamivorans DSM 12816</name>
    <dbReference type="NCBI Taxonomy" id="1122930"/>
    <lineage>
        <taxon>Bacteria</taxon>
        <taxon>Bacillati</taxon>
        <taxon>Bacillota</taxon>
        <taxon>Clostridia</taxon>
        <taxon>Eubacteriales</taxon>
        <taxon>Oscillospiraceae</taxon>
        <taxon>Papillibacter</taxon>
    </lineage>
</organism>
<name>A0A1W2BIV9_9FIRM</name>
<gene>
    <name evidence="1" type="ORF">SAMN02745168_2236</name>
</gene>
<accession>A0A1W2BIV9</accession>
<evidence type="ECO:0000313" key="2">
    <source>
        <dbReference type="Proteomes" id="UP000192790"/>
    </source>
</evidence>
<reference evidence="1 2" key="1">
    <citation type="submission" date="2017-04" db="EMBL/GenBank/DDBJ databases">
        <authorList>
            <person name="Afonso C.L."/>
            <person name="Miller P.J."/>
            <person name="Scott M.A."/>
            <person name="Spackman E."/>
            <person name="Goraichik I."/>
            <person name="Dimitrov K.M."/>
            <person name="Suarez D.L."/>
            <person name="Swayne D.E."/>
        </authorList>
    </citation>
    <scope>NUCLEOTIDE SEQUENCE [LARGE SCALE GENOMIC DNA]</scope>
    <source>
        <strain evidence="1 2">DSM 12816</strain>
    </source>
</reference>